<proteinExistence type="inferred from homology"/>
<feature type="transmembrane region" description="Helical" evidence="9">
    <location>
        <begin position="12"/>
        <end position="34"/>
    </location>
</feature>
<dbReference type="Gene3D" id="1.20.1250.20">
    <property type="entry name" value="MFS general substrate transporter like domains"/>
    <property type="match status" value="1"/>
</dbReference>
<protein>
    <recommendedName>
        <fullName evidence="7">UNC93-like protein MFSD11</fullName>
    </recommendedName>
    <alternativeName>
        <fullName evidence="8">Major facilitator superfamily domain-containing protein 11</fullName>
    </alternativeName>
</protein>
<evidence type="ECO:0000256" key="5">
    <source>
        <dbReference type="ARBA" id="ARBA00023136"/>
    </source>
</evidence>
<keyword evidence="5 9" id="KW-0472">Membrane</keyword>
<comment type="subcellular location">
    <subcellularLocation>
        <location evidence="1">Membrane</location>
        <topology evidence="1">Multi-pass membrane protein</topology>
    </subcellularLocation>
</comment>
<dbReference type="EMBL" id="CAXLJM020000044">
    <property type="protein sequence ID" value="CAL8110321.1"/>
    <property type="molecule type" value="Genomic_DNA"/>
</dbReference>
<dbReference type="InterPro" id="IPR010291">
    <property type="entry name" value="Ion_channel_UNC-93"/>
</dbReference>
<evidence type="ECO:0000256" key="9">
    <source>
        <dbReference type="SAM" id="Phobius"/>
    </source>
</evidence>
<evidence type="ECO:0000313" key="10">
    <source>
        <dbReference type="EMBL" id="CAL8110321.1"/>
    </source>
</evidence>
<dbReference type="InterPro" id="IPR051617">
    <property type="entry name" value="UNC-93-like_regulator"/>
</dbReference>
<evidence type="ECO:0000256" key="7">
    <source>
        <dbReference type="ARBA" id="ARBA00040302"/>
    </source>
</evidence>
<name>A0ABP1QT90_9HEXA</name>
<keyword evidence="6" id="KW-0325">Glycoprotein</keyword>
<keyword evidence="3 9" id="KW-0812">Transmembrane</keyword>
<organism evidence="10 11">
    <name type="scientific">Orchesella dallaii</name>
    <dbReference type="NCBI Taxonomy" id="48710"/>
    <lineage>
        <taxon>Eukaryota</taxon>
        <taxon>Metazoa</taxon>
        <taxon>Ecdysozoa</taxon>
        <taxon>Arthropoda</taxon>
        <taxon>Hexapoda</taxon>
        <taxon>Collembola</taxon>
        <taxon>Entomobryomorpha</taxon>
        <taxon>Entomobryoidea</taxon>
        <taxon>Orchesellidae</taxon>
        <taxon>Orchesellinae</taxon>
        <taxon>Orchesella</taxon>
    </lineage>
</organism>
<evidence type="ECO:0000256" key="8">
    <source>
        <dbReference type="ARBA" id="ARBA00041910"/>
    </source>
</evidence>
<feature type="transmembrane region" description="Helical" evidence="9">
    <location>
        <begin position="82"/>
        <end position="100"/>
    </location>
</feature>
<dbReference type="Proteomes" id="UP001642540">
    <property type="component" value="Unassembled WGS sequence"/>
</dbReference>
<evidence type="ECO:0000256" key="2">
    <source>
        <dbReference type="ARBA" id="ARBA00009172"/>
    </source>
</evidence>
<dbReference type="InterPro" id="IPR036259">
    <property type="entry name" value="MFS_trans_sf"/>
</dbReference>
<evidence type="ECO:0000256" key="3">
    <source>
        <dbReference type="ARBA" id="ARBA00022692"/>
    </source>
</evidence>
<evidence type="ECO:0000256" key="1">
    <source>
        <dbReference type="ARBA" id="ARBA00004141"/>
    </source>
</evidence>
<gene>
    <name evidence="10" type="ORF">ODALV1_LOCUS14150</name>
</gene>
<dbReference type="PANTHER" id="PTHR23294">
    <property type="entry name" value="ET TRANSLATION PRODUCT-RELATED"/>
    <property type="match status" value="1"/>
</dbReference>
<accession>A0ABP1QT90</accession>
<comment type="similarity">
    <text evidence="2">Belongs to the unc-93 family.</text>
</comment>
<keyword evidence="4 9" id="KW-1133">Transmembrane helix</keyword>
<dbReference type="SUPFAM" id="SSF103473">
    <property type="entry name" value="MFS general substrate transporter"/>
    <property type="match status" value="1"/>
</dbReference>
<evidence type="ECO:0000256" key="6">
    <source>
        <dbReference type="ARBA" id="ARBA00023180"/>
    </source>
</evidence>
<keyword evidence="11" id="KW-1185">Reference proteome</keyword>
<sequence>MGKKKEEDGNFRNVVILSIGFMLLMGAYFTTNGIEKTMLQSIHEEDPSYDADGYLALSIINVVFSVSNFVSPFVVSACGVRTSMIVGTVFNALIIAAFFYPRAWVVYGTSAMLGFAESIVWVANGTYFTRCSTKATIGKNMGVYWVVQSLG</sequence>
<comment type="caution">
    <text evidence="10">The sequence shown here is derived from an EMBL/GenBank/DDBJ whole genome shotgun (WGS) entry which is preliminary data.</text>
</comment>
<evidence type="ECO:0000313" key="11">
    <source>
        <dbReference type="Proteomes" id="UP001642540"/>
    </source>
</evidence>
<feature type="transmembrane region" description="Helical" evidence="9">
    <location>
        <begin position="54"/>
        <end position="75"/>
    </location>
</feature>
<dbReference type="PANTHER" id="PTHR23294:SF0">
    <property type="entry name" value="UNC93-LIKE PROTEIN MFSD11"/>
    <property type="match status" value="1"/>
</dbReference>
<dbReference type="Pfam" id="PF05978">
    <property type="entry name" value="UNC-93"/>
    <property type="match status" value="1"/>
</dbReference>
<reference evidence="10 11" key="1">
    <citation type="submission" date="2024-08" db="EMBL/GenBank/DDBJ databases">
        <authorList>
            <person name="Cucini C."/>
            <person name="Frati F."/>
        </authorList>
    </citation>
    <scope>NUCLEOTIDE SEQUENCE [LARGE SCALE GENOMIC DNA]</scope>
</reference>
<evidence type="ECO:0000256" key="4">
    <source>
        <dbReference type="ARBA" id="ARBA00022989"/>
    </source>
</evidence>